<dbReference type="RefSeq" id="WP_136352261.1">
    <property type="nucleotide sequence ID" value="NZ_CP046266.1"/>
</dbReference>
<protein>
    <submittedName>
        <fullName evidence="2">Sugar phosphate isomerase/epimerase</fullName>
    </submittedName>
</protein>
<sequence length="268" mass="31566">MKNIRLKSSLEQNQIQNRLKYKPEILELHINEENLYEPEKLVSQIRAITSEGIRVYLHHPSKFKGEYLDIISSSKEMRDFYDWSSSVLASICKQEKIKCIIHCHYAKSESSKFVDQTKRIETRKRIEEILRISDQCFLWEDTIRGIFSAGNPHLLEEIVQPLNLPLNIDISHSFIALQGENHQLHHHLETYHRYAHYYHLVDSKGLTHDSLPLGKGNIDWKMVKSYVKDTDFIFEIDLKESNYLDCSPMIESAKYFNRLDILSPSKIF</sequence>
<keyword evidence="2" id="KW-0413">Isomerase</keyword>
<organism evidence="2 3">
    <name type="scientific">Metabacillus sediminilitoris</name>
    <dbReference type="NCBI Taxonomy" id="2567941"/>
    <lineage>
        <taxon>Bacteria</taxon>
        <taxon>Bacillati</taxon>
        <taxon>Bacillota</taxon>
        <taxon>Bacilli</taxon>
        <taxon>Bacillales</taxon>
        <taxon>Bacillaceae</taxon>
        <taxon>Metabacillus</taxon>
    </lineage>
</organism>
<dbReference type="GO" id="GO:0016853">
    <property type="term" value="F:isomerase activity"/>
    <property type="evidence" value="ECO:0007669"/>
    <property type="project" value="UniProtKB-KW"/>
</dbReference>
<proteinExistence type="predicted"/>
<evidence type="ECO:0000259" key="1">
    <source>
        <dbReference type="Pfam" id="PF01261"/>
    </source>
</evidence>
<name>A0A4S4C1H1_9BACI</name>
<dbReference type="SUPFAM" id="SSF51658">
    <property type="entry name" value="Xylose isomerase-like"/>
    <property type="match status" value="1"/>
</dbReference>
<dbReference type="InterPro" id="IPR036237">
    <property type="entry name" value="Xyl_isomerase-like_sf"/>
</dbReference>
<dbReference type="EMBL" id="SSNT01000004">
    <property type="protein sequence ID" value="THF81425.1"/>
    <property type="molecule type" value="Genomic_DNA"/>
</dbReference>
<accession>A0A4S4C1H1</accession>
<gene>
    <name evidence="2" type="ORF">E6W99_05815</name>
</gene>
<reference evidence="2 3" key="1">
    <citation type="submission" date="2019-04" db="EMBL/GenBank/DDBJ databases">
        <title>Bacillus sediminilitoris sp. nov., isolated from a tidal flat sediment on the East China Sea.</title>
        <authorList>
            <person name="Wei Y."/>
            <person name="Mao H."/>
            <person name="Fang J."/>
        </authorList>
    </citation>
    <scope>NUCLEOTIDE SEQUENCE [LARGE SCALE GENOMIC DNA]</scope>
    <source>
        <strain evidence="2 3">DSL-17</strain>
    </source>
</reference>
<dbReference type="InterPro" id="IPR013022">
    <property type="entry name" value="Xyl_isomerase-like_TIM-brl"/>
</dbReference>
<feature type="domain" description="Xylose isomerase-like TIM barrel" evidence="1">
    <location>
        <begin position="46"/>
        <end position="232"/>
    </location>
</feature>
<comment type="caution">
    <text evidence="2">The sequence shown here is derived from an EMBL/GenBank/DDBJ whole genome shotgun (WGS) entry which is preliminary data.</text>
</comment>
<dbReference type="AlphaFoldDB" id="A0A4S4C1H1"/>
<evidence type="ECO:0000313" key="2">
    <source>
        <dbReference type="EMBL" id="THF81425.1"/>
    </source>
</evidence>
<dbReference type="Proteomes" id="UP000310334">
    <property type="component" value="Unassembled WGS sequence"/>
</dbReference>
<keyword evidence="3" id="KW-1185">Reference proteome</keyword>
<dbReference type="Gene3D" id="3.20.20.150">
    <property type="entry name" value="Divalent-metal-dependent TIM barrel enzymes"/>
    <property type="match status" value="1"/>
</dbReference>
<evidence type="ECO:0000313" key="3">
    <source>
        <dbReference type="Proteomes" id="UP000310334"/>
    </source>
</evidence>
<dbReference type="Pfam" id="PF01261">
    <property type="entry name" value="AP_endonuc_2"/>
    <property type="match status" value="1"/>
</dbReference>
<dbReference type="OrthoDB" id="2799545at2"/>